<evidence type="ECO:0000313" key="20">
    <source>
        <dbReference type="EMBL" id="KAJ9488290.1"/>
    </source>
</evidence>
<dbReference type="AlphaFoldDB" id="A0AAI9TJ52"/>
<evidence type="ECO:0000259" key="18">
    <source>
        <dbReference type="Pfam" id="PF00890"/>
    </source>
</evidence>
<dbReference type="GO" id="GO:0046577">
    <property type="term" value="F:long-chain-alcohol oxidase activity"/>
    <property type="evidence" value="ECO:0007669"/>
    <property type="project" value="UniProtKB-EC"/>
</dbReference>
<dbReference type="SUPFAM" id="SSF51905">
    <property type="entry name" value="FAD/NAD(P)-binding domain"/>
    <property type="match status" value="1"/>
</dbReference>
<evidence type="ECO:0000256" key="10">
    <source>
        <dbReference type="ARBA" id="ARBA00022692"/>
    </source>
</evidence>
<evidence type="ECO:0000256" key="8">
    <source>
        <dbReference type="ARBA" id="ARBA00022490"/>
    </source>
</evidence>
<gene>
    <name evidence="20" type="ORF">VN97_g4990</name>
</gene>
<evidence type="ECO:0000256" key="11">
    <source>
        <dbReference type="ARBA" id="ARBA00022827"/>
    </source>
</evidence>
<evidence type="ECO:0000256" key="13">
    <source>
        <dbReference type="ARBA" id="ARBA00023002"/>
    </source>
</evidence>
<proteinExistence type="inferred from homology"/>
<dbReference type="InterPro" id="IPR003953">
    <property type="entry name" value="FAD-dep_OxRdtase_2_FAD-bd"/>
</dbReference>
<comment type="similarity">
    <text evidence="6 15">Belongs to the GMC oxidoreductase family.</text>
</comment>
<dbReference type="InterPro" id="IPR036188">
    <property type="entry name" value="FAD/NAD-bd_sf"/>
</dbReference>
<feature type="active site" description="Proton acceptor" evidence="16">
    <location>
        <position position="700"/>
    </location>
</feature>
<organism evidence="20 21">
    <name type="scientific">Penicillium thymicola</name>
    <dbReference type="NCBI Taxonomy" id="293382"/>
    <lineage>
        <taxon>Eukaryota</taxon>
        <taxon>Fungi</taxon>
        <taxon>Dikarya</taxon>
        <taxon>Ascomycota</taxon>
        <taxon>Pezizomycotina</taxon>
        <taxon>Eurotiomycetes</taxon>
        <taxon>Eurotiomycetidae</taxon>
        <taxon>Eurotiales</taxon>
        <taxon>Aspergillaceae</taxon>
        <taxon>Penicillium</taxon>
    </lineage>
</organism>
<evidence type="ECO:0000259" key="19">
    <source>
        <dbReference type="Pfam" id="PF05199"/>
    </source>
</evidence>
<evidence type="ECO:0000256" key="16">
    <source>
        <dbReference type="PIRSR" id="PIRSR028937-1"/>
    </source>
</evidence>
<feature type="domain" description="Glucose-methanol-choline oxidoreductase N-terminal" evidence="17">
    <location>
        <begin position="273"/>
        <end position="497"/>
    </location>
</feature>
<keyword evidence="9" id="KW-0285">Flavoprotein</keyword>
<dbReference type="PANTHER" id="PTHR46056:SF12">
    <property type="entry name" value="LONG-CHAIN-ALCOHOL OXIDASE"/>
    <property type="match status" value="1"/>
</dbReference>
<evidence type="ECO:0000259" key="17">
    <source>
        <dbReference type="Pfam" id="PF00732"/>
    </source>
</evidence>
<evidence type="ECO:0000256" key="6">
    <source>
        <dbReference type="ARBA" id="ARBA00010790"/>
    </source>
</evidence>
<comment type="caution">
    <text evidence="20">The sequence shown here is derived from an EMBL/GenBank/DDBJ whole genome shotgun (WGS) entry which is preliminary data.</text>
</comment>
<evidence type="ECO:0000256" key="2">
    <source>
        <dbReference type="ARBA" id="ARBA00003842"/>
    </source>
</evidence>
<evidence type="ECO:0000256" key="4">
    <source>
        <dbReference type="ARBA" id="ARBA00004370"/>
    </source>
</evidence>
<evidence type="ECO:0000256" key="12">
    <source>
        <dbReference type="ARBA" id="ARBA00022989"/>
    </source>
</evidence>
<keyword evidence="21" id="KW-1185">Reference proteome</keyword>
<dbReference type="GO" id="GO:0005737">
    <property type="term" value="C:cytoplasm"/>
    <property type="evidence" value="ECO:0007669"/>
    <property type="project" value="UniProtKB-SubCell"/>
</dbReference>
<dbReference type="EC" id="1.1.3.20" evidence="7 15"/>
<feature type="domain" description="FAD-dependent oxidoreductase 2 FAD-binding" evidence="18">
    <location>
        <begin position="225"/>
        <end position="262"/>
    </location>
</feature>
<dbReference type="InterPro" id="IPR012400">
    <property type="entry name" value="Long_Oxdase"/>
</dbReference>
<dbReference type="InterPro" id="IPR007867">
    <property type="entry name" value="GMC_OxRtase_C"/>
</dbReference>
<dbReference type="Pfam" id="PF00890">
    <property type="entry name" value="FAD_binding_2"/>
    <property type="match status" value="1"/>
</dbReference>
<evidence type="ECO:0000256" key="7">
    <source>
        <dbReference type="ARBA" id="ARBA00013125"/>
    </source>
</evidence>
<keyword evidence="12" id="KW-1133">Transmembrane helix</keyword>
<dbReference type="Proteomes" id="UP001227192">
    <property type="component" value="Unassembled WGS sequence"/>
</dbReference>
<keyword evidence="11" id="KW-0274">FAD</keyword>
<reference evidence="20" key="2">
    <citation type="journal article" date="2016" name="Fungal Biol.">
        <title>Ochratoxin A production by Penicillium thymicola.</title>
        <authorList>
            <person name="Nguyen H.D.T."/>
            <person name="McMullin D.R."/>
            <person name="Ponomareva E."/>
            <person name="Riley R."/>
            <person name="Pomraning K.R."/>
            <person name="Baker S.E."/>
            <person name="Seifert K.A."/>
        </authorList>
    </citation>
    <scope>NUCLEOTIDE SEQUENCE</scope>
    <source>
        <strain evidence="20">DAOM 180753</strain>
    </source>
</reference>
<evidence type="ECO:0000256" key="14">
    <source>
        <dbReference type="ARBA" id="ARBA00023136"/>
    </source>
</evidence>
<feature type="domain" description="Glucose-methanol-choline oxidoreductase C-terminal" evidence="19">
    <location>
        <begin position="591"/>
        <end position="752"/>
    </location>
</feature>
<comment type="function">
    <text evidence="2">Long-chain fatty alcohol oxidase involved in the omega-oxidation pathway of lipid degradation.</text>
</comment>
<dbReference type="Gene3D" id="3.50.50.60">
    <property type="entry name" value="FAD/NAD(P)-binding domain"/>
    <property type="match status" value="2"/>
</dbReference>
<evidence type="ECO:0000313" key="21">
    <source>
        <dbReference type="Proteomes" id="UP001227192"/>
    </source>
</evidence>
<evidence type="ECO:0000256" key="5">
    <source>
        <dbReference type="ARBA" id="ARBA00004496"/>
    </source>
</evidence>
<dbReference type="GO" id="GO:0016020">
    <property type="term" value="C:membrane"/>
    <property type="evidence" value="ECO:0007669"/>
    <property type="project" value="UniProtKB-SubCell"/>
</dbReference>
<dbReference type="EMBL" id="LACB01000122">
    <property type="protein sequence ID" value="KAJ9488290.1"/>
    <property type="molecule type" value="Genomic_DNA"/>
</dbReference>
<reference evidence="20" key="1">
    <citation type="submission" date="2015-06" db="EMBL/GenBank/DDBJ databases">
        <authorList>
            <person name="Nguyen H."/>
        </authorList>
    </citation>
    <scope>NUCLEOTIDE SEQUENCE</scope>
    <source>
        <strain evidence="20">DAOM 180753</strain>
    </source>
</reference>
<comment type="catalytic activity">
    <reaction evidence="1 15">
        <text>a long-chain primary fatty alcohol + O2 = a long-chain fatty aldehyde + H2O2</text>
        <dbReference type="Rhea" id="RHEA:22756"/>
        <dbReference type="ChEBI" id="CHEBI:15379"/>
        <dbReference type="ChEBI" id="CHEBI:16240"/>
        <dbReference type="ChEBI" id="CHEBI:17176"/>
        <dbReference type="ChEBI" id="CHEBI:77396"/>
        <dbReference type="EC" id="1.1.3.20"/>
    </reaction>
</comment>
<name>A0AAI9TJ52_PENTH</name>
<accession>A0AAI9TJ52</accession>
<dbReference type="InterPro" id="IPR000172">
    <property type="entry name" value="GMC_OxRdtase_N"/>
</dbReference>
<dbReference type="PANTHER" id="PTHR46056">
    <property type="entry name" value="LONG-CHAIN-ALCOHOL OXIDASE"/>
    <property type="match status" value="1"/>
</dbReference>
<comment type="subcellular location">
    <subcellularLocation>
        <location evidence="3">Cell envelope</location>
    </subcellularLocation>
    <subcellularLocation>
        <location evidence="5">Cytoplasm</location>
    </subcellularLocation>
    <subcellularLocation>
        <location evidence="4">Membrane</location>
    </subcellularLocation>
</comment>
<dbReference type="Pfam" id="PF05199">
    <property type="entry name" value="GMC_oxred_C"/>
    <property type="match status" value="1"/>
</dbReference>
<sequence length="774" mass="84053">MSIHAVSMSTYTPRDVPLPPAPSASYFSELQWKTLYALADAIVPSIHIAATAKSSNDRIVSDAEWNSTVSSLSMIISGPDAVNIATQYLQENVSSNPQFRAIVERLMGDYVHDEGRNGFGLIMTALNTRMGSLIMTGSTTPIQDQPVEFREKVLHGWDTSRLPPLRAIYRGLTAIVKKCWVISSPTIGPVLGFPRVPVHGRPADGFQYEFLQFPPGDQPETIETDVVIVGSGCGGSVTAKNLAEAGHRVLVVEKSYSYPSNTFPMGPNEGFLSLFESAGAVSSDDGSMAILAGSTWGGGGTVNWSASLQTQGYVRQQWADTGLPFFTSLDFQKSLDRVCDRMGVNEEHVEHNRQNRVILEGARKLGYAAKTVPQNTGHGEHYCGYCTLGCASGGKKGPTESFLLDAAQAGARFMEGFCVEKVLFTQINGRTVASGVQGTWKSRDSYLGLGGVAAVERKVIIKAKKVIVSAGTLQSPLLLLRSGLKNPQIGRNLYLHPGKHFSLSPPPTAHVTGTYSFYTVMGASAVFDEDTRPWEGSALTTVVNEFEDLDGDGHGVKIESVSMMPPLFLPMFPWRDSLEYKLWAAKMRRSTSFITLTKDRDSGRVYPDPVDGRCRVSYAVSAFDRKHIVEALIASAKIAYITGAREFHTVYRDIPPFIRPEASDPEGPEGINDAALQSWIAELRRKSPLIPERSLFASAHQMGTCRMSKSPKLGVVDPDCQVWGTDGLYVVDASVFPSASGVNPMVTNMAIADWASRNLARAMGTGGEGRMARL</sequence>
<keyword evidence="8" id="KW-0963">Cytoplasm</keyword>
<evidence type="ECO:0000256" key="9">
    <source>
        <dbReference type="ARBA" id="ARBA00022630"/>
    </source>
</evidence>
<protein>
    <recommendedName>
        <fullName evidence="7 15">Long-chain-alcohol oxidase</fullName>
        <ecNumber evidence="7 15">1.1.3.20</ecNumber>
    </recommendedName>
</protein>
<evidence type="ECO:0000256" key="1">
    <source>
        <dbReference type="ARBA" id="ARBA00000920"/>
    </source>
</evidence>
<evidence type="ECO:0000256" key="15">
    <source>
        <dbReference type="PIRNR" id="PIRNR028937"/>
    </source>
</evidence>
<keyword evidence="13 15" id="KW-0560">Oxidoreductase</keyword>
<dbReference type="Pfam" id="PF00732">
    <property type="entry name" value="GMC_oxred_N"/>
    <property type="match status" value="1"/>
</dbReference>
<keyword evidence="14" id="KW-0472">Membrane</keyword>
<dbReference type="GO" id="GO:0050660">
    <property type="term" value="F:flavin adenine dinucleotide binding"/>
    <property type="evidence" value="ECO:0007669"/>
    <property type="project" value="InterPro"/>
</dbReference>
<keyword evidence="10" id="KW-0812">Transmembrane</keyword>
<evidence type="ECO:0000256" key="3">
    <source>
        <dbReference type="ARBA" id="ARBA00004196"/>
    </source>
</evidence>
<dbReference type="PIRSF" id="PIRSF028937">
    <property type="entry name" value="Lg_Ch_AO"/>
    <property type="match status" value="1"/>
</dbReference>